<keyword evidence="3" id="KW-1185">Reference proteome</keyword>
<evidence type="ECO:0000313" key="2">
    <source>
        <dbReference type="EMBL" id="MFB9462779.1"/>
    </source>
</evidence>
<sequence>MSARTHAAPAYGNPAHWAADLPAAAGTARHSPERITAATEEAFHLRFLAQCAAPDARMRTVDNTVHLVDVTTGSAATPTPADGRWRVRESGPVRLWQRIETDRTAYDDARRPGPATFARRHALHPRTPRLPLPRP</sequence>
<dbReference type="EMBL" id="JBHMCY010000012">
    <property type="protein sequence ID" value="MFB9462779.1"/>
    <property type="molecule type" value="Genomic_DNA"/>
</dbReference>
<dbReference type="RefSeq" id="WP_381344164.1">
    <property type="nucleotide sequence ID" value="NZ_JBHMCY010000012.1"/>
</dbReference>
<evidence type="ECO:0000313" key="3">
    <source>
        <dbReference type="Proteomes" id="UP001589709"/>
    </source>
</evidence>
<comment type="caution">
    <text evidence="2">The sequence shown here is derived from an EMBL/GenBank/DDBJ whole genome shotgun (WGS) entry which is preliminary data.</text>
</comment>
<feature type="compositionally biased region" description="Basic residues" evidence="1">
    <location>
        <begin position="118"/>
        <end position="127"/>
    </location>
</feature>
<organism evidence="2 3">
    <name type="scientific">Streptomyces cinereospinus</name>
    <dbReference type="NCBI Taxonomy" id="285561"/>
    <lineage>
        <taxon>Bacteria</taxon>
        <taxon>Bacillati</taxon>
        <taxon>Actinomycetota</taxon>
        <taxon>Actinomycetes</taxon>
        <taxon>Kitasatosporales</taxon>
        <taxon>Streptomycetaceae</taxon>
        <taxon>Streptomyces</taxon>
    </lineage>
</organism>
<evidence type="ECO:0000256" key="1">
    <source>
        <dbReference type="SAM" id="MobiDB-lite"/>
    </source>
</evidence>
<accession>A0ABV5MXQ1</accession>
<reference evidence="2 3" key="1">
    <citation type="submission" date="2024-09" db="EMBL/GenBank/DDBJ databases">
        <authorList>
            <person name="Sun Q."/>
            <person name="Mori K."/>
        </authorList>
    </citation>
    <scope>NUCLEOTIDE SEQUENCE [LARGE SCALE GENOMIC DNA]</scope>
    <source>
        <strain evidence="2 3">JCM 6917</strain>
    </source>
</reference>
<proteinExistence type="predicted"/>
<feature type="region of interest" description="Disordered" evidence="1">
    <location>
        <begin position="104"/>
        <end position="135"/>
    </location>
</feature>
<dbReference type="Proteomes" id="UP001589709">
    <property type="component" value="Unassembled WGS sequence"/>
</dbReference>
<gene>
    <name evidence="2" type="ORF">ACFF45_08680</name>
</gene>
<protein>
    <submittedName>
        <fullName evidence="2">Uncharacterized protein</fullName>
    </submittedName>
</protein>
<name>A0ABV5MXQ1_9ACTN</name>